<evidence type="ECO:0000313" key="2">
    <source>
        <dbReference type="EMBL" id="CDQ61056.1"/>
    </source>
</evidence>
<sequence length="74" mass="7736">MLQLLPIGFFNPTPACVLASMSPKEALAQSVLAEVPGQVVTYFNMNKLSPPNTDTPPAPVPTPPATADMPTLTS</sequence>
<feature type="compositionally biased region" description="Pro residues" evidence="1">
    <location>
        <begin position="53"/>
        <end position="64"/>
    </location>
</feature>
<feature type="compositionally biased region" description="Low complexity" evidence="1">
    <location>
        <begin position="65"/>
        <end position="74"/>
    </location>
</feature>
<name>A0A060W1X7_ONCMY</name>
<dbReference type="AlphaFoldDB" id="A0A060W1X7"/>
<organism evidence="2 3">
    <name type="scientific">Oncorhynchus mykiss</name>
    <name type="common">Rainbow trout</name>
    <name type="synonym">Salmo gairdneri</name>
    <dbReference type="NCBI Taxonomy" id="8022"/>
    <lineage>
        <taxon>Eukaryota</taxon>
        <taxon>Metazoa</taxon>
        <taxon>Chordata</taxon>
        <taxon>Craniata</taxon>
        <taxon>Vertebrata</taxon>
        <taxon>Euteleostomi</taxon>
        <taxon>Actinopterygii</taxon>
        <taxon>Neopterygii</taxon>
        <taxon>Teleostei</taxon>
        <taxon>Protacanthopterygii</taxon>
        <taxon>Salmoniformes</taxon>
        <taxon>Salmonidae</taxon>
        <taxon>Salmoninae</taxon>
        <taxon>Oncorhynchus</taxon>
    </lineage>
</organism>
<accession>A0A060W1X7</accession>
<reference evidence="2" key="2">
    <citation type="submission" date="2014-03" db="EMBL/GenBank/DDBJ databases">
        <authorList>
            <person name="Genoscope - CEA"/>
        </authorList>
    </citation>
    <scope>NUCLEOTIDE SEQUENCE</scope>
</reference>
<gene>
    <name evidence="2" type="ORF">GSONMT00064419001</name>
</gene>
<dbReference type="PaxDb" id="8022-A0A060W1X7"/>
<protein>
    <submittedName>
        <fullName evidence="2">Uncharacterized protein</fullName>
    </submittedName>
</protein>
<reference evidence="2" key="1">
    <citation type="journal article" date="2014" name="Nat. Commun.">
        <title>The rainbow trout genome provides novel insights into evolution after whole-genome duplication in vertebrates.</title>
        <authorList>
            <person name="Berthelot C."/>
            <person name="Brunet F."/>
            <person name="Chalopin D."/>
            <person name="Juanchich A."/>
            <person name="Bernard M."/>
            <person name="Noel B."/>
            <person name="Bento P."/>
            <person name="Da Silva C."/>
            <person name="Labadie K."/>
            <person name="Alberti A."/>
            <person name="Aury J.M."/>
            <person name="Louis A."/>
            <person name="Dehais P."/>
            <person name="Bardou P."/>
            <person name="Montfort J."/>
            <person name="Klopp C."/>
            <person name="Cabau C."/>
            <person name="Gaspin C."/>
            <person name="Thorgaard G.H."/>
            <person name="Boussaha M."/>
            <person name="Quillet E."/>
            <person name="Guyomard R."/>
            <person name="Galiana D."/>
            <person name="Bobe J."/>
            <person name="Volff J.N."/>
            <person name="Genet C."/>
            <person name="Wincker P."/>
            <person name="Jaillon O."/>
            <person name="Roest Crollius H."/>
            <person name="Guiguen Y."/>
        </authorList>
    </citation>
    <scope>NUCLEOTIDE SEQUENCE [LARGE SCALE GENOMIC DNA]</scope>
</reference>
<dbReference type="EMBL" id="FR904366">
    <property type="protein sequence ID" value="CDQ61056.1"/>
    <property type="molecule type" value="Genomic_DNA"/>
</dbReference>
<evidence type="ECO:0000256" key="1">
    <source>
        <dbReference type="SAM" id="MobiDB-lite"/>
    </source>
</evidence>
<evidence type="ECO:0000313" key="3">
    <source>
        <dbReference type="Proteomes" id="UP000193380"/>
    </source>
</evidence>
<feature type="region of interest" description="Disordered" evidence="1">
    <location>
        <begin position="46"/>
        <end position="74"/>
    </location>
</feature>
<dbReference type="Proteomes" id="UP000193380">
    <property type="component" value="Unassembled WGS sequence"/>
</dbReference>
<proteinExistence type="predicted"/>